<dbReference type="NCBIfam" id="TIGR01488">
    <property type="entry name" value="HAD-SF-IB"/>
    <property type="match status" value="1"/>
</dbReference>
<accession>A0ABV8VKV6</accession>
<dbReference type="InterPro" id="IPR050582">
    <property type="entry name" value="HAD-like_SerB"/>
</dbReference>
<dbReference type="GO" id="GO:0016787">
    <property type="term" value="F:hydrolase activity"/>
    <property type="evidence" value="ECO:0007669"/>
    <property type="project" value="UniProtKB-KW"/>
</dbReference>
<dbReference type="PANTHER" id="PTHR43344">
    <property type="entry name" value="PHOSPHOSERINE PHOSPHATASE"/>
    <property type="match status" value="1"/>
</dbReference>
<evidence type="ECO:0000313" key="6">
    <source>
        <dbReference type="EMBL" id="MFC4376047.1"/>
    </source>
</evidence>
<evidence type="ECO:0000313" key="7">
    <source>
        <dbReference type="Proteomes" id="UP001595844"/>
    </source>
</evidence>
<dbReference type="InterPro" id="IPR006385">
    <property type="entry name" value="HAD_hydro_SerB1"/>
</dbReference>
<gene>
    <name evidence="6" type="ORF">ACFO5K_18250</name>
</gene>
<proteinExistence type="inferred from homology"/>
<dbReference type="RefSeq" id="WP_378564068.1">
    <property type="nucleotide sequence ID" value="NZ_JBHSDL010000016.1"/>
</dbReference>
<evidence type="ECO:0000256" key="4">
    <source>
        <dbReference type="ARBA" id="ARBA00022842"/>
    </source>
</evidence>
<keyword evidence="3 6" id="KW-0378">Hydrolase</keyword>
<evidence type="ECO:0000256" key="1">
    <source>
        <dbReference type="ARBA" id="ARBA00009184"/>
    </source>
</evidence>
<keyword evidence="4" id="KW-0460">Magnesium</keyword>
<evidence type="ECO:0000256" key="3">
    <source>
        <dbReference type="ARBA" id="ARBA00022801"/>
    </source>
</evidence>
<dbReference type="EMBL" id="JBHSDL010000016">
    <property type="protein sequence ID" value="MFC4376047.1"/>
    <property type="molecule type" value="Genomic_DNA"/>
</dbReference>
<evidence type="ECO:0000256" key="5">
    <source>
        <dbReference type="SAM" id="MobiDB-lite"/>
    </source>
</evidence>
<reference evidence="7" key="1">
    <citation type="journal article" date="2019" name="Int. J. Syst. Evol. Microbiol.">
        <title>The Global Catalogue of Microorganisms (GCM) 10K type strain sequencing project: providing services to taxonomists for standard genome sequencing and annotation.</title>
        <authorList>
            <consortium name="The Broad Institute Genomics Platform"/>
            <consortium name="The Broad Institute Genome Sequencing Center for Infectious Disease"/>
            <person name="Wu L."/>
            <person name="Ma J."/>
        </authorList>
    </citation>
    <scope>NUCLEOTIDE SEQUENCE [LARGE SCALE GENOMIC DNA]</scope>
    <source>
        <strain evidence="7">IBRC-M 10490</strain>
    </source>
</reference>
<keyword evidence="2" id="KW-0479">Metal-binding</keyword>
<protein>
    <submittedName>
        <fullName evidence="6">HAD family hydrolase</fullName>
    </submittedName>
</protein>
<feature type="compositionally biased region" description="Polar residues" evidence="5">
    <location>
        <begin position="55"/>
        <end position="66"/>
    </location>
</feature>
<dbReference type="InterPro" id="IPR023214">
    <property type="entry name" value="HAD_sf"/>
</dbReference>
<evidence type="ECO:0000256" key="2">
    <source>
        <dbReference type="ARBA" id="ARBA00022723"/>
    </source>
</evidence>
<name>A0ABV8VKV6_9NOCA</name>
<dbReference type="Pfam" id="PF12710">
    <property type="entry name" value="HAD"/>
    <property type="match status" value="1"/>
</dbReference>
<dbReference type="Proteomes" id="UP001595844">
    <property type="component" value="Unassembled WGS sequence"/>
</dbReference>
<comment type="similarity">
    <text evidence="1">Belongs to the HAD-like hydrolase superfamily. SerB family.</text>
</comment>
<feature type="region of interest" description="Disordered" evidence="5">
    <location>
        <begin position="43"/>
        <end position="72"/>
    </location>
</feature>
<sequence length="374" mass="41882">MVHREVEQWRVHQAATLSYSLHVRVRIDAAAGADQQCGERVTAARHPSQRYPRGTVQNQPAEPNSSSHHDVREVHHLPFPVTADRWETAPRSCVCRRRKIDRQVSVRATENLDRTHETVCAAVNYRLPWLSCGLVRCEDALVTIEPTHPFHPHHPVTATVATPTVPVAFVDVDETLVRDISFLSLFRFDAQRRGDDPEPLLEEFWALRAAGVGRAESHRFFYRLWRGRRVEQVRAIGRDWFAERARSTDFINSAVADRLRELAARGTRIVLVSGSFDAALLPIARYVAADATLCTELVVAAGHYTGETRATMVGMDKAAALRGYAERTEVDLGTCAAFGDHRSDVAMFDLVGHPVVVGDADHHLRNYPAERLPG</sequence>
<keyword evidence="7" id="KW-1185">Reference proteome</keyword>
<dbReference type="SUPFAM" id="SSF56784">
    <property type="entry name" value="HAD-like"/>
    <property type="match status" value="1"/>
</dbReference>
<organism evidence="6 7">
    <name type="scientific">Nocardia halotolerans</name>
    <dbReference type="NCBI Taxonomy" id="1755878"/>
    <lineage>
        <taxon>Bacteria</taxon>
        <taxon>Bacillati</taxon>
        <taxon>Actinomycetota</taxon>
        <taxon>Actinomycetes</taxon>
        <taxon>Mycobacteriales</taxon>
        <taxon>Nocardiaceae</taxon>
        <taxon>Nocardia</taxon>
    </lineage>
</organism>
<dbReference type="InterPro" id="IPR036412">
    <property type="entry name" value="HAD-like_sf"/>
</dbReference>
<comment type="caution">
    <text evidence="6">The sequence shown here is derived from an EMBL/GenBank/DDBJ whole genome shotgun (WGS) entry which is preliminary data.</text>
</comment>
<dbReference type="PANTHER" id="PTHR43344:SF13">
    <property type="entry name" value="PHOSPHATASE RV3661-RELATED"/>
    <property type="match status" value="1"/>
</dbReference>
<dbReference type="Gene3D" id="3.40.50.1000">
    <property type="entry name" value="HAD superfamily/HAD-like"/>
    <property type="match status" value="1"/>
</dbReference>
<dbReference type="Gene3D" id="1.20.1440.100">
    <property type="entry name" value="SG protein - dephosphorylation function"/>
    <property type="match status" value="1"/>
</dbReference>
<dbReference type="NCBIfam" id="TIGR01490">
    <property type="entry name" value="HAD-SF-IB-hyp1"/>
    <property type="match status" value="1"/>
</dbReference>